<evidence type="ECO:0000313" key="3">
    <source>
        <dbReference type="EMBL" id="MBH0114089.1"/>
    </source>
</evidence>
<dbReference type="CDD" id="cd05233">
    <property type="entry name" value="SDR_c"/>
    <property type="match status" value="1"/>
</dbReference>
<dbReference type="InterPro" id="IPR020904">
    <property type="entry name" value="Sc_DH/Rdtase_CS"/>
</dbReference>
<dbReference type="Gene3D" id="3.40.50.720">
    <property type="entry name" value="NAD(P)-binding Rossmann-like Domain"/>
    <property type="match status" value="1"/>
</dbReference>
<dbReference type="InterPro" id="IPR002347">
    <property type="entry name" value="SDR_fam"/>
</dbReference>
<dbReference type="SMART" id="SM00822">
    <property type="entry name" value="PKS_KR"/>
    <property type="match status" value="1"/>
</dbReference>
<feature type="domain" description="Ketoreductase" evidence="2">
    <location>
        <begin position="7"/>
        <end position="183"/>
    </location>
</feature>
<name>A0A931HEV4_9SPHN</name>
<dbReference type="AlphaFoldDB" id="A0A931HEV4"/>
<dbReference type="Proteomes" id="UP000617634">
    <property type="component" value="Unassembled WGS sequence"/>
</dbReference>
<dbReference type="FunFam" id="3.40.50.720:FF:000084">
    <property type="entry name" value="Short-chain dehydrogenase reductase"/>
    <property type="match status" value="1"/>
</dbReference>
<dbReference type="InterPro" id="IPR057326">
    <property type="entry name" value="KR_dom"/>
</dbReference>
<evidence type="ECO:0000256" key="1">
    <source>
        <dbReference type="ARBA" id="ARBA00006484"/>
    </source>
</evidence>
<accession>A0A931HEV4</accession>
<reference evidence="3" key="1">
    <citation type="submission" date="2020-11" db="EMBL/GenBank/DDBJ databases">
        <title>Novosphingobium aureum sp. nov., a marine bacterium isolated from sediment of a salt flat.</title>
        <authorList>
            <person name="Yoo Y."/>
            <person name="Kim J.-J."/>
        </authorList>
    </citation>
    <scope>NUCLEOTIDE SEQUENCE</scope>
    <source>
        <strain evidence="3">YJ-S2-02</strain>
    </source>
</reference>
<dbReference type="NCBIfam" id="NF005559">
    <property type="entry name" value="PRK07231.1"/>
    <property type="match status" value="1"/>
</dbReference>
<dbReference type="PANTHER" id="PTHR43975">
    <property type="entry name" value="ZGC:101858"/>
    <property type="match status" value="1"/>
</dbReference>
<dbReference type="RefSeq" id="WP_197165140.1">
    <property type="nucleotide sequence ID" value="NZ_JADZGI010000002.1"/>
</dbReference>
<keyword evidence="4" id="KW-1185">Reference proteome</keyword>
<dbReference type="PRINTS" id="PR00080">
    <property type="entry name" value="SDRFAMILY"/>
</dbReference>
<organism evidence="3 4">
    <name type="scientific">Novosphingobium aureum</name>
    <dbReference type="NCBI Taxonomy" id="2792964"/>
    <lineage>
        <taxon>Bacteria</taxon>
        <taxon>Pseudomonadati</taxon>
        <taxon>Pseudomonadota</taxon>
        <taxon>Alphaproteobacteria</taxon>
        <taxon>Sphingomonadales</taxon>
        <taxon>Sphingomonadaceae</taxon>
        <taxon>Novosphingobium</taxon>
    </lineage>
</organism>
<comment type="caution">
    <text evidence="3">The sequence shown here is derived from an EMBL/GenBank/DDBJ whole genome shotgun (WGS) entry which is preliminary data.</text>
</comment>
<dbReference type="InterPro" id="IPR036291">
    <property type="entry name" value="NAD(P)-bd_dom_sf"/>
</dbReference>
<dbReference type="PRINTS" id="PR00081">
    <property type="entry name" value="GDHRDH"/>
</dbReference>
<comment type="similarity">
    <text evidence="1">Belongs to the short-chain dehydrogenases/reductases (SDR) family.</text>
</comment>
<gene>
    <name evidence="3" type="ORF">I5E68_14180</name>
</gene>
<dbReference type="SUPFAM" id="SSF51735">
    <property type="entry name" value="NAD(P)-binding Rossmann-fold domains"/>
    <property type="match status" value="1"/>
</dbReference>
<dbReference type="EMBL" id="JADZGI010000002">
    <property type="protein sequence ID" value="MBH0114089.1"/>
    <property type="molecule type" value="Genomic_DNA"/>
</dbReference>
<dbReference type="Pfam" id="PF13561">
    <property type="entry name" value="adh_short_C2"/>
    <property type="match status" value="1"/>
</dbReference>
<evidence type="ECO:0000313" key="4">
    <source>
        <dbReference type="Proteomes" id="UP000617634"/>
    </source>
</evidence>
<protein>
    <submittedName>
        <fullName evidence="3">SDR family oxidoreductase</fullName>
    </submittedName>
</protein>
<dbReference type="PANTHER" id="PTHR43975:SF2">
    <property type="entry name" value="EG:BACR7A4.14 PROTEIN-RELATED"/>
    <property type="match status" value="1"/>
</dbReference>
<evidence type="ECO:0000259" key="2">
    <source>
        <dbReference type="SMART" id="SM00822"/>
    </source>
</evidence>
<dbReference type="PROSITE" id="PS00061">
    <property type="entry name" value="ADH_SHORT"/>
    <property type="match status" value="1"/>
</dbReference>
<proteinExistence type="inferred from homology"/>
<sequence>MDRFTGKTVIVTGSSSGIGAASARRFAREGANLVLNARSADTLAEVAATLEAERTLIVPGDVSEAGFAEDLVARAVERFGGLDVLHANAGVAVSGPFAEAEDADIDKVIDINVKGTMRCLRASYDALRKSKGSVILTSSVSGIGGDYQMVIYTASKGAVTQITRSLALEWGKDGIRVNAVCPSMTRTAMAGDLIENPQIKDAFMQRVAIKRFGEPEDVADVVAFLASDDARFVTGVNLPVDGGVSASNGQPNFPALQ</sequence>